<comment type="caution">
    <text evidence="2">The sequence shown here is derived from an EMBL/GenBank/DDBJ whole genome shotgun (WGS) entry which is preliminary data.</text>
</comment>
<reference evidence="2 3" key="1">
    <citation type="journal article" date="2024" name="G3 (Bethesda)">
        <title>Genome assembly of Hibiscus sabdariffa L. provides insights into metabolisms of medicinal natural products.</title>
        <authorList>
            <person name="Kim T."/>
        </authorList>
    </citation>
    <scope>NUCLEOTIDE SEQUENCE [LARGE SCALE GENOMIC DNA]</scope>
    <source>
        <strain evidence="2">TK-2024</strain>
        <tissue evidence="2">Old leaves</tissue>
    </source>
</reference>
<evidence type="ECO:0000313" key="2">
    <source>
        <dbReference type="EMBL" id="KAK8574503.1"/>
    </source>
</evidence>
<evidence type="ECO:0000256" key="1">
    <source>
        <dbReference type="ARBA" id="ARBA00005351"/>
    </source>
</evidence>
<dbReference type="Pfam" id="PF04190">
    <property type="entry name" value="GET4"/>
    <property type="match status" value="1"/>
</dbReference>
<dbReference type="PANTHER" id="PTHR12875:SF0">
    <property type="entry name" value="GOLGI TO ER TRAFFIC PROTEIN 4 HOMOLOG"/>
    <property type="match status" value="1"/>
</dbReference>
<dbReference type="EMBL" id="JBBPBM010000007">
    <property type="protein sequence ID" value="KAK8574503.1"/>
    <property type="molecule type" value="Genomic_DNA"/>
</dbReference>
<accession>A0ABR2F846</accession>
<organism evidence="2 3">
    <name type="scientific">Hibiscus sabdariffa</name>
    <name type="common">roselle</name>
    <dbReference type="NCBI Taxonomy" id="183260"/>
    <lineage>
        <taxon>Eukaryota</taxon>
        <taxon>Viridiplantae</taxon>
        <taxon>Streptophyta</taxon>
        <taxon>Embryophyta</taxon>
        <taxon>Tracheophyta</taxon>
        <taxon>Spermatophyta</taxon>
        <taxon>Magnoliopsida</taxon>
        <taxon>eudicotyledons</taxon>
        <taxon>Gunneridae</taxon>
        <taxon>Pentapetalae</taxon>
        <taxon>rosids</taxon>
        <taxon>malvids</taxon>
        <taxon>Malvales</taxon>
        <taxon>Malvaceae</taxon>
        <taxon>Malvoideae</taxon>
        <taxon>Hibiscus</taxon>
    </lineage>
</organism>
<dbReference type="PANTHER" id="PTHR12875">
    <property type="entry name" value="GOLGI TO ER TRAFFIC PROTEIN 4 HOMOLOG"/>
    <property type="match status" value="1"/>
</dbReference>
<proteinExistence type="inferred from homology"/>
<dbReference type="InterPro" id="IPR007317">
    <property type="entry name" value="GET4"/>
</dbReference>
<evidence type="ECO:0000313" key="3">
    <source>
        <dbReference type="Proteomes" id="UP001472677"/>
    </source>
</evidence>
<dbReference type="Gene3D" id="1.25.40.10">
    <property type="entry name" value="Tetratricopeptide repeat domain"/>
    <property type="match status" value="1"/>
</dbReference>
<sequence>MEGGNQVGEKMSREKLRRANLPPVQANIDKLEKVINEGNRYGAQQMYKSLSARYVSAQRYSEALDLLHSGACLQLKHGEVICGSELAVMFVDALVKGKFPCDKEILDRIQKIYKLFPQIPLPSNFDVGDDVQQLNEAIGEAKTRLQCCSSFLKAAIKWSAEFGDQKNGDPQLHTMLAEYIYSESPEVVVTRVAKRSPICGRLLCQEKHPRRTAFDDMAKVSYHFVRGNNVEKFATNLVNFMSKCYPGEDDIAIARAVLIHKLCANEEKLLLHGRYLSLGNLQDANSLMDELRKQVQSQEIDFPVSDLIQFINLLLLTLEKETLALFSAVRMKYNDSIDRDPAFNELLEDIADKFYGVQRRNPFQDMFGDMLKVWLCLGSQISD</sequence>
<dbReference type="InterPro" id="IPR011990">
    <property type="entry name" value="TPR-like_helical_dom_sf"/>
</dbReference>
<dbReference type="Proteomes" id="UP001472677">
    <property type="component" value="Unassembled WGS sequence"/>
</dbReference>
<keyword evidence="3" id="KW-1185">Reference proteome</keyword>
<gene>
    <name evidence="2" type="ORF">V6N12_062193</name>
</gene>
<comment type="similarity">
    <text evidence="1">Belongs to the GET4 family.</text>
</comment>
<protein>
    <recommendedName>
        <fullName evidence="4">Golgi to ER traffic protein 4 homolog</fullName>
    </recommendedName>
</protein>
<name>A0ABR2F846_9ROSI</name>
<evidence type="ECO:0008006" key="4">
    <source>
        <dbReference type="Google" id="ProtNLM"/>
    </source>
</evidence>